<protein>
    <recommendedName>
        <fullName evidence="8">Type II secretion system protein GspF domain-containing protein</fullName>
    </recommendedName>
</protein>
<dbReference type="Pfam" id="PF00482">
    <property type="entry name" value="T2SSF"/>
    <property type="match status" value="2"/>
</dbReference>
<comment type="caution">
    <text evidence="9">The sequence shown here is derived from an EMBL/GenBank/DDBJ whole genome shotgun (WGS) entry which is preliminary data.</text>
</comment>
<proteinExistence type="inferred from homology"/>
<dbReference type="AlphaFoldDB" id="A0A1F5P404"/>
<gene>
    <name evidence="9" type="ORF">A2846_02275</name>
</gene>
<feature type="domain" description="Type II secretion system protein GspF" evidence="8">
    <location>
        <begin position="8"/>
        <end position="130"/>
    </location>
</feature>
<evidence type="ECO:0000256" key="3">
    <source>
        <dbReference type="ARBA" id="ARBA00022475"/>
    </source>
</evidence>
<evidence type="ECO:0000256" key="6">
    <source>
        <dbReference type="ARBA" id="ARBA00023136"/>
    </source>
</evidence>
<dbReference type="Gene3D" id="1.20.81.30">
    <property type="entry name" value="Type II secretion system (T2SS), domain F"/>
    <property type="match status" value="2"/>
</dbReference>
<evidence type="ECO:0000256" key="4">
    <source>
        <dbReference type="ARBA" id="ARBA00022692"/>
    </source>
</evidence>
<dbReference type="EMBL" id="MFEN01000005">
    <property type="protein sequence ID" value="OGE84545.1"/>
    <property type="molecule type" value="Genomic_DNA"/>
</dbReference>
<dbReference type="GO" id="GO:0005886">
    <property type="term" value="C:plasma membrane"/>
    <property type="evidence" value="ECO:0007669"/>
    <property type="project" value="UniProtKB-SubCell"/>
</dbReference>
<keyword evidence="4 7" id="KW-0812">Transmembrane</keyword>
<dbReference type="InterPro" id="IPR018076">
    <property type="entry name" value="T2SS_GspF_dom"/>
</dbReference>
<comment type="subcellular location">
    <subcellularLocation>
        <location evidence="1">Cell membrane</location>
        <topology evidence="1">Multi-pass membrane protein</topology>
    </subcellularLocation>
</comment>
<reference evidence="9 10" key="1">
    <citation type="journal article" date="2016" name="Nat. Commun.">
        <title>Thousands of microbial genomes shed light on interconnected biogeochemical processes in an aquifer system.</title>
        <authorList>
            <person name="Anantharaman K."/>
            <person name="Brown C.T."/>
            <person name="Hug L.A."/>
            <person name="Sharon I."/>
            <person name="Castelle C.J."/>
            <person name="Probst A.J."/>
            <person name="Thomas B.C."/>
            <person name="Singh A."/>
            <person name="Wilkins M.J."/>
            <person name="Karaoz U."/>
            <person name="Brodie E.L."/>
            <person name="Williams K.H."/>
            <person name="Hubbard S.S."/>
            <person name="Banfield J.F."/>
        </authorList>
    </citation>
    <scope>NUCLEOTIDE SEQUENCE [LARGE SCALE GENOMIC DNA]</scope>
</reference>
<evidence type="ECO:0000259" key="8">
    <source>
        <dbReference type="Pfam" id="PF00482"/>
    </source>
</evidence>
<comment type="similarity">
    <text evidence="2">Belongs to the GSP F family.</text>
</comment>
<name>A0A1F5P404_9BACT</name>
<evidence type="ECO:0000256" key="7">
    <source>
        <dbReference type="SAM" id="Phobius"/>
    </source>
</evidence>
<evidence type="ECO:0000256" key="5">
    <source>
        <dbReference type="ARBA" id="ARBA00022989"/>
    </source>
</evidence>
<dbReference type="PANTHER" id="PTHR30012:SF0">
    <property type="entry name" value="TYPE II SECRETION SYSTEM PROTEIN F-RELATED"/>
    <property type="match status" value="1"/>
</dbReference>
<evidence type="ECO:0000313" key="9">
    <source>
        <dbReference type="EMBL" id="OGE84545.1"/>
    </source>
</evidence>
<sequence>MNKEAEYFIENLSMLLNAGMGIVEAVESMHAEMRSPKMRRLLDELREEMENGSPLWLALEKTKLVASHAVSLIRIGEESGRLSENLKVVSTEQQKERLLRSKLKSAMMYPVLVLILTLVIGTGIAWFILPRLATVFAQLKLQLPLVTRALIAIGNFLGQYGHIAIPAFLAVVSVAFYVIFILRGTKFIGEWIIFRLPVVKGLVREIELARLGYILGTLLKAGLTVNQALGSLSEVTSFVAYRRLYAHLRTSIEEGNSFQKSFAAYGRSANRLIPLYVQNMIVSGQKSGNLSEVFLKFGQVFEEKTETTAKNLTTLLEPVLLIIVWLGVVGVALAIILPIYSLIGGLNK</sequence>
<feature type="domain" description="Type II secretion system protein GspF" evidence="8">
    <location>
        <begin position="215"/>
        <end position="338"/>
    </location>
</feature>
<feature type="transmembrane region" description="Helical" evidence="7">
    <location>
        <begin position="319"/>
        <end position="343"/>
    </location>
</feature>
<evidence type="ECO:0000256" key="2">
    <source>
        <dbReference type="ARBA" id="ARBA00005745"/>
    </source>
</evidence>
<feature type="transmembrane region" description="Helical" evidence="7">
    <location>
        <begin position="107"/>
        <end position="129"/>
    </location>
</feature>
<dbReference type="Proteomes" id="UP000176339">
    <property type="component" value="Unassembled WGS sequence"/>
</dbReference>
<keyword evidence="6 7" id="KW-0472">Membrane</keyword>
<keyword evidence="3" id="KW-1003">Cell membrane</keyword>
<dbReference type="InterPro" id="IPR042094">
    <property type="entry name" value="T2SS_GspF_sf"/>
</dbReference>
<feature type="transmembrane region" description="Helical" evidence="7">
    <location>
        <begin position="163"/>
        <end position="182"/>
    </location>
</feature>
<keyword evidence="5 7" id="KW-1133">Transmembrane helix</keyword>
<organism evidence="9 10">
    <name type="scientific">Candidatus Doudnabacteria bacterium RIFCSPHIGHO2_01_FULL_49_9</name>
    <dbReference type="NCBI Taxonomy" id="1817827"/>
    <lineage>
        <taxon>Bacteria</taxon>
        <taxon>Candidatus Doudnaibacteriota</taxon>
    </lineage>
</organism>
<dbReference type="PANTHER" id="PTHR30012">
    <property type="entry name" value="GENERAL SECRETION PATHWAY PROTEIN"/>
    <property type="match status" value="1"/>
</dbReference>
<dbReference type="PRINTS" id="PR00812">
    <property type="entry name" value="BCTERIALGSPF"/>
</dbReference>
<dbReference type="InterPro" id="IPR003004">
    <property type="entry name" value="GspF/PilC"/>
</dbReference>
<accession>A0A1F5P404</accession>
<evidence type="ECO:0000313" key="10">
    <source>
        <dbReference type="Proteomes" id="UP000176339"/>
    </source>
</evidence>
<evidence type="ECO:0000256" key="1">
    <source>
        <dbReference type="ARBA" id="ARBA00004651"/>
    </source>
</evidence>